<evidence type="ECO:0000313" key="3">
    <source>
        <dbReference type="Proteomes" id="UP000605361"/>
    </source>
</evidence>
<evidence type="ECO:0000259" key="1">
    <source>
        <dbReference type="Pfam" id="PF13460"/>
    </source>
</evidence>
<comment type="caution">
    <text evidence="2">The sequence shown here is derived from an EMBL/GenBank/DDBJ whole genome shotgun (WGS) entry which is preliminary data.</text>
</comment>
<dbReference type="Proteomes" id="UP000605361">
    <property type="component" value="Unassembled WGS sequence"/>
</dbReference>
<name>A0A931AG78_9ACTN</name>
<dbReference type="EMBL" id="JADOGI010000144">
    <property type="protein sequence ID" value="MBF8191055.1"/>
    <property type="molecule type" value="Genomic_DNA"/>
</dbReference>
<protein>
    <submittedName>
        <fullName evidence="2">SDR family oxidoreductase</fullName>
    </submittedName>
</protein>
<sequence>MKIVVIGGTGLIGSKLVAKLTEHGHEAVAASPKTGVNTLTGEGLAEVLAGAQVVVDVSNSPSFERAAVLEFFETSTRNLLAAETAAGVGHHVAVSIVGTERMPENGYFAAKIAQEKLIEKSSIPFSLVHATQFFEFVRGIADEATNEGKVRIAPVRFQPIAGDDVAQAVGRVAVGTPLNGRVEVAGPEQSRMDEFFRDALAAWGDPREVVTDPQARYFGSVPGERTLVPGDGATLGQIRYRDWLDRTATGK</sequence>
<feature type="domain" description="NAD(P)-binding" evidence="1">
    <location>
        <begin position="7"/>
        <end position="136"/>
    </location>
</feature>
<dbReference type="AlphaFoldDB" id="A0A931AG78"/>
<dbReference type="Pfam" id="PF13460">
    <property type="entry name" value="NAD_binding_10"/>
    <property type="match status" value="1"/>
</dbReference>
<proteinExistence type="predicted"/>
<evidence type="ECO:0000313" key="2">
    <source>
        <dbReference type="EMBL" id="MBF8191055.1"/>
    </source>
</evidence>
<dbReference type="InterPro" id="IPR036291">
    <property type="entry name" value="NAD(P)-bd_dom_sf"/>
</dbReference>
<organism evidence="2 3">
    <name type="scientific">Nonomuraea cypriaca</name>
    <dbReference type="NCBI Taxonomy" id="1187855"/>
    <lineage>
        <taxon>Bacteria</taxon>
        <taxon>Bacillati</taxon>
        <taxon>Actinomycetota</taxon>
        <taxon>Actinomycetes</taxon>
        <taxon>Streptosporangiales</taxon>
        <taxon>Streptosporangiaceae</taxon>
        <taxon>Nonomuraea</taxon>
    </lineage>
</organism>
<reference evidence="2" key="1">
    <citation type="submission" date="2020-11" db="EMBL/GenBank/DDBJ databases">
        <title>Whole-genome analyses of Nonomuraea sp. K274.</title>
        <authorList>
            <person name="Veyisoglu A."/>
        </authorList>
    </citation>
    <scope>NUCLEOTIDE SEQUENCE</scope>
    <source>
        <strain evidence="2">K274</strain>
    </source>
</reference>
<keyword evidence="3" id="KW-1185">Reference proteome</keyword>
<dbReference type="InterPro" id="IPR016040">
    <property type="entry name" value="NAD(P)-bd_dom"/>
</dbReference>
<dbReference type="Gene3D" id="3.40.50.720">
    <property type="entry name" value="NAD(P)-binding Rossmann-like Domain"/>
    <property type="match status" value="1"/>
</dbReference>
<dbReference type="SUPFAM" id="SSF51735">
    <property type="entry name" value="NAD(P)-binding Rossmann-fold domains"/>
    <property type="match status" value="1"/>
</dbReference>
<accession>A0A931AG78</accession>
<gene>
    <name evidence="2" type="ORF">ITP53_36175</name>
</gene>
<dbReference type="RefSeq" id="WP_195899964.1">
    <property type="nucleotide sequence ID" value="NZ_JADOGI010000144.1"/>
</dbReference>